<keyword evidence="3" id="KW-0677">Repeat</keyword>
<dbReference type="SUPFAM" id="SSF57667">
    <property type="entry name" value="beta-beta-alpha zinc fingers"/>
    <property type="match status" value="1"/>
</dbReference>
<dbReference type="PROSITE" id="PS00028">
    <property type="entry name" value="ZINC_FINGER_C2H2_1"/>
    <property type="match status" value="1"/>
</dbReference>
<evidence type="ECO:0000256" key="8">
    <source>
        <dbReference type="SAM" id="MobiDB-lite"/>
    </source>
</evidence>
<evidence type="ECO:0000256" key="7">
    <source>
        <dbReference type="PROSITE-ProRule" id="PRU00042"/>
    </source>
</evidence>
<dbReference type="InterPro" id="IPR007219">
    <property type="entry name" value="XnlR_reg_dom"/>
</dbReference>
<evidence type="ECO:0000259" key="9">
    <source>
        <dbReference type="PROSITE" id="PS50157"/>
    </source>
</evidence>
<accession>A0A1B8GJH2</accession>
<reference evidence="11" key="2">
    <citation type="journal article" date="2018" name="Nat. Commun.">
        <title>Extreme sensitivity to ultraviolet light in the fungal pathogen causing white-nose syndrome of bats.</title>
        <authorList>
            <person name="Palmer J.M."/>
            <person name="Drees K.P."/>
            <person name="Foster J.T."/>
            <person name="Lindner D.L."/>
        </authorList>
    </citation>
    <scope>NUCLEOTIDE SEQUENCE [LARGE SCALE GENOMIC DNA]</scope>
    <source>
        <strain evidence="11">UAMH 10579</strain>
    </source>
</reference>
<dbReference type="Pfam" id="PF04082">
    <property type="entry name" value="Fungal_trans"/>
    <property type="match status" value="1"/>
</dbReference>
<dbReference type="EMBL" id="KV460232">
    <property type="protein sequence ID" value="OBT95946.1"/>
    <property type="molecule type" value="Genomic_DNA"/>
</dbReference>
<evidence type="ECO:0000256" key="5">
    <source>
        <dbReference type="ARBA" id="ARBA00022833"/>
    </source>
</evidence>
<evidence type="ECO:0000313" key="11">
    <source>
        <dbReference type="Proteomes" id="UP000091956"/>
    </source>
</evidence>
<dbReference type="GeneID" id="28839414"/>
<proteinExistence type="predicted"/>
<evidence type="ECO:0000256" key="3">
    <source>
        <dbReference type="ARBA" id="ARBA00022737"/>
    </source>
</evidence>
<evidence type="ECO:0000256" key="1">
    <source>
        <dbReference type="ARBA" id="ARBA00004123"/>
    </source>
</evidence>
<name>A0A1B8GJH2_9PEZI</name>
<dbReference type="Proteomes" id="UP000091956">
    <property type="component" value="Unassembled WGS sequence"/>
</dbReference>
<reference evidence="10 11" key="1">
    <citation type="submission" date="2016-03" db="EMBL/GenBank/DDBJ databases">
        <title>Comparative genomics of Pseudogymnoascus destructans, the fungus causing white-nose syndrome of bats.</title>
        <authorList>
            <person name="Palmer J.M."/>
            <person name="Drees K.P."/>
            <person name="Foster J.T."/>
            <person name="Lindner D.L."/>
        </authorList>
    </citation>
    <scope>NUCLEOTIDE SEQUENCE [LARGE SCALE GENOMIC DNA]</scope>
    <source>
        <strain evidence="10 11">UAMH 10579</strain>
    </source>
</reference>
<keyword evidence="11" id="KW-1185">Reference proteome</keyword>
<dbReference type="GO" id="GO:0008270">
    <property type="term" value="F:zinc ion binding"/>
    <property type="evidence" value="ECO:0007669"/>
    <property type="project" value="UniProtKB-KW"/>
</dbReference>
<gene>
    <name evidence="10" type="ORF">VE01_06028</name>
</gene>
<dbReference type="GO" id="GO:0000785">
    <property type="term" value="C:chromatin"/>
    <property type="evidence" value="ECO:0007669"/>
    <property type="project" value="TreeGrafter"/>
</dbReference>
<keyword evidence="4 7" id="KW-0863">Zinc-finger</keyword>
<feature type="domain" description="C2H2-type" evidence="9">
    <location>
        <begin position="36"/>
        <end position="63"/>
    </location>
</feature>
<evidence type="ECO:0000313" key="10">
    <source>
        <dbReference type="EMBL" id="OBT95946.1"/>
    </source>
</evidence>
<evidence type="ECO:0000256" key="4">
    <source>
        <dbReference type="ARBA" id="ARBA00022771"/>
    </source>
</evidence>
<dbReference type="CDD" id="cd12148">
    <property type="entry name" value="fungal_TF_MHR"/>
    <property type="match status" value="1"/>
</dbReference>
<evidence type="ECO:0000256" key="2">
    <source>
        <dbReference type="ARBA" id="ARBA00022723"/>
    </source>
</evidence>
<protein>
    <recommendedName>
        <fullName evidence="9">C2H2-type domain-containing protein</fullName>
    </recommendedName>
</protein>
<dbReference type="GO" id="GO:0000978">
    <property type="term" value="F:RNA polymerase II cis-regulatory region sequence-specific DNA binding"/>
    <property type="evidence" value="ECO:0007669"/>
    <property type="project" value="InterPro"/>
</dbReference>
<dbReference type="PROSITE" id="PS50157">
    <property type="entry name" value="ZINC_FINGER_C2H2_2"/>
    <property type="match status" value="1"/>
</dbReference>
<sequence>MISAEGFGALPAVETLLKPSTLQDMKGAVYLNRKPFSCLRCNKSFGRQDVLRRHAKLHENGKARVLAESSATPPASVAEENTRLEEPMAEVTSRKPSCLPELHTDTSHSSIPAGPETMQSWAESGELLEILMSDFNSNWPITLPVMQFQPSAALRMDSSEVLPPANEQIDAFDSPGQQAMQQMSRLIGNLSSSLTAEIASKGITSAFLDTCIYVFFDKFMPSFPVLHKPTFLARETSHPLLLNIISLGSLFVAAEDAVTKGEALWRLAHMSVATSWQALMATRGPRDQCNGVQLILTALLGQTYALLSKNESLRMTCQVFHGLGFYWARQCGMYQINEGSFHLPTFDTPEDEKNEQWKIWAALEVHKRAILGHYILDGQISQFSGHATCVRHVTNPLLTPASDQAFAATTADEWIVEVQKQATPQRSFQMIFVDMFSPNLLCLNQPMSNFSVRVVLEGFQSLISDVQQLKGPAVGTPSKISIAQALISLYNLSLRFLNPAAAESMELLIRWHSICLNLATPTTQLCRWICATYNIPQQLYSGADYTGHESDLVVWAQSDEGRRALLHSMAIQDLVDRLPLGRSHTIHLPAAIFAVASIYSARCMADKASVAVPATIRWEDAWGVESQNETNFDNIPTPNNDTNEFMQGRYVTSSGKSLMRNLTYELNSLQIMLGSISLRWGVSHEMDAILHQWISIVNESSYSRV</sequence>
<dbReference type="InterPro" id="IPR013087">
    <property type="entry name" value="Znf_C2H2_type"/>
</dbReference>
<comment type="subcellular location">
    <subcellularLocation>
        <location evidence="1">Nucleus</location>
    </subcellularLocation>
</comment>
<dbReference type="PANTHER" id="PTHR40626">
    <property type="entry name" value="MIP31509P"/>
    <property type="match status" value="1"/>
</dbReference>
<dbReference type="RefSeq" id="XP_018129679.1">
    <property type="nucleotide sequence ID" value="XM_018275484.1"/>
</dbReference>
<organism evidence="10 11">
    <name type="scientific">Pseudogymnoascus verrucosus</name>
    <dbReference type="NCBI Taxonomy" id="342668"/>
    <lineage>
        <taxon>Eukaryota</taxon>
        <taxon>Fungi</taxon>
        <taxon>Dikarya</taxon>
        <taxon>Ascomycota</taxon>
        <taxon>Pezizomycotina</taxon>
        <taxon>Leotiomycetes</taxon>
        <taxon>Thelebolales</taxon>
        <taxon>Thelebolaceae</taxon>
        <taxon>Pseudogymnoascus</taxon>
    </lineage>
</organism>
<keyword evidence="2" id="KW-0479">Metal-binding</keyword>
<dbReference type="PANTHER" id="PTHR40626:SF14">
    <property type="entry name" value="C2H2 TYPE ZINC FINGER DOMAIN PROTEIN (AFU_ORTHOLOGUE AFUA_1G02360)"/>
    <property type="match status" value="1"/>
</dbReference>
<dbReference type="Gene3D" id="3.30.160.60">
    <property type="entry name" value="Classic Zinc Finger"/>
    <property type="match status" value="1"/>
</dbReference>
<dbReference type="GO" id="GO:0000981">
    <property type="term" value="F:DNA-binding transcription factor activity, RNA polymerase II-specific"/>
    <property type="evidence" value="ECO:0007669"/>
    <property type="project" value="InterPro"/>
</dbReference>
<dbReference type="STRING" id="342668.A0A1B8GJH2"/>
<dbReference type="InterPro" id="IPR036236">
    <property type="entry name" value="Znf_C2H2_sf"/>
</dbReference>
<keyword evidence="6" id="KW-0539">Nucleus</keyword>
<evidence type="ECO:0000256" key="6">
    <source>
        <dbReference type="ARBA" id="ARBA00023242"/>
    </source>
</evidence>
<dbReference type="GO" id="GO:0006351">
    <property type="term" value="P:DNA-templated transcription"/>
    <property type="evidence" value="ECO:0007669"/>
    <property type="project" value="InterPro"/>
</dbReference>
<keyword evidence="5" id="KW-0862">Zinc</keyword>
<dbReference type="GO" id="GO:0005634">
    <property type="term" value="C:nucleus"/>
    <property type="evidence" value="ECO:0007669"/>
    <property type="project" value="UniProtKB-SubCell"/>
</dbReference>
<feature type="region of interest" description="Disordered" evidence="8">
    <location>
        <begin position="65"/>
        <end position="115"/>
    </location>
</feature>
<dbReference type="InterPro" id="IPR051059">
    <property type="entry name" value="VerF-like"/>
</dbReference>
<dbReference type="AlphaFoldDB" id="A0A1B8GJH2"/>